<sequence length="314" mass="35313">MPYPIEQKFVVAVASSALFQLDEADQVFREKGEEEYRTYQREHEQTVLQPGVAFPLIKRLLNLNGTEPEDQPVEVVLLSRNDPDTGLRVFKSIEHYGLSISRAAFVAGANPFIYMEAFNASLFLSANLEDVREAVANGLPAAQVFPSQYVDEEDGTELRIAFDFDGIIADDSAEGIYQELGMLQFHENERQKARELLPPGPLFKFFGEIARLQKREWEWARQDEAYRPRIRIAIVTARNAPAHERVVTTLRSLGIRVDEAFFLGGIDKGRVLRVFKPHIFFDDQIGHIEGVAGISPSAHVPFGITNAAAVKALR</sequence>
<keyword evidence="2" id="KW-1185">Reference proteome</keyword>
<dbReference type="Proteomes" id="UP001631969">
    <property type="component" value="Unassembled WGS sequence"/>
</dbReference>
<evidence type="ECO:0000313" key="1">
    <source>
        <dbReference type="EMBL" id="MFM9329160.1"/>
    </source>
</evidence>
<name>A0ACC7NXD8_9BACL</name>
<accession>A0ACC7NXD8</accession>
<proteinExistence type="predicted"/>
<comment type="caution">
    <text evidence="1">The sequence shown here is derived from an EMBL/GenBank/DDBJ whole genome shotgun (WGS) entry which is preliminary data.</text>
</comment>
<evidence type="ECO:0000313" key="2">
    <source>
        <dbReference type="Proteomes" id="UP001631969"/>
    </source>
</evidence>
<gene>
    <name evidence="1" type="ORF">ACI1P1_12765</name>
</gene>
<organism evidence="1 2">
    <name type="scientific">Paenibacillus mesotrionivorans</name>
    <dbReference type="NCBI Taxonomy" id="3160968"/>
    <lineage>
        <taxon>Bacteria</taxon>
        <taxon>Bacillati</taxon>
        <taxon>Bacillota</taxon>
        <taxon>Bacilli</taxon>
        <taxon>Bacillales</taxon>
        <taxon>Paenibacillaceae</taxon>
        <taxon>Paenibacillus</taxon>
    </lineage>
</organism>
<protein>
    <submittedName>
        <fullName evidence="1">5'-nucleotidase</fullName>
    </submittedName>
</protein>
<dbReference type="EMBL" id="JBJURJ010000007">
    <property type="protein sequence ID" value="MFM9329160.1"/>
    <property type="molecule type" value="Genomic_DNA"/>
</dbReference>
<reference evidence="1" key="1">
    <citation type="submission" date="2024-12" db="EMBL/GenBank/DDBJ databases">
        <authorList>
            <person name="Wu N."/>
        </authorList>
    </citation>
    <scope>NUCLEOTIDE SEQUENCE</scope>
    <source>
        <strain evidence="1">P15</strain>
    </source>
</reference>